<evidence type="ECO:0000313" key="2">
    <source>
        <dbReference type="Proteomes" id="UP000479499"/>
    </source>
</evidence>
<protein>
    <recommendedName>
        <fullName evidence="3">Phage protein</fullName>
    </recommendedName>
</protein>
<evidence type="ECO:0000313" key="1">
    <source>
        <dbReference type="EMBL" id="NGL84140.1"/>
    </source>
</evidence>
<gene>
    <name evidence="1" type="ORF">G5B50_05060</name>
</gene>
<dbReference type="InterPro" id="IPR054052">
    <property type="entry name" value="Y16Q-like"/>
</dbReference>
<proteinExistence type="predicted"/>
<dbReference type="Proteomes" id="UP000479499">
    <property type="component" value="Unassembled WGS sequence"/>
</dbReference>
<comment type="caution">
    <text evidence="1">The sequence shown here is derived from an EMBL/GenBank/DDBJ whole genome shotgun (WGS) entry which is preliminary data.</text>
</comment>
<sequence length="71" mass="8517">MKSYQKRFVEEYRQLTQRLSKLDKMLKKYAQGTLGFEPDCPIRLLQEQRRVMSEYADILEARAKFEGVDLE</sequence>
<organism evidence="1 2">
    <name type="scientific">Streptococcus equi subsp. ruminatorum</name>
    <dbReference type="NCBI Taxonomy" id="254358"/>
    <lineage>
        <taxon>Bacteria</taxon>
        <taxon>Bacillati</taxon>
        <taxon>Bacillota</taxon>
        <taxon>Bacilli</taxon>
        <taxon>Lactobacillales</taxon>
        <taxon>Streptococcaceae</taxon>
        <taxon>Streptococcus</taxon>
    </lineage>
</organism>
<accession>A0A6M1KNM1</accession>
<name>A0A6M1KNM1_9STRE</name>
<dbReference type="Pfam" id="PF21825">
    <property type="entry name" value="crAss001_48"/>
    <property type="match status" value="1"/>
</dbReference>
<dbReference type="RefSeq" id="WP_164336005.1">
    <property type="nucleotide sequence ID" value="NZ_JAAKFZ010000010.1"/>
</dbReference>
<dbReference type="AlphaFoldDB" id="A0A6M1KNM1"/>
<evidence type="ECO:0008006" key="3">
    <source>
        <dbReference type="Google" id="ProtNLM"/>
    </source>
</evidence>
<dbReference type="EMBL" id="JAAKFZ010000010">
    <property type="protein sequence ID" value="NGL84140.1"/>
    <property type="molecule type" value="Genomic_DNA"/>
</dbReference>
<reference evidence="1 2" key="1">
    <citation type="submission" date="2020-02" db="EMBL/GenBank/DDBJ databases">
        <title>M-like protein SrM is not crucial to the virulence of a novel isolate of Streptococcus equi subsp. ruminatorum from Macaca mulatta.</title>
        <authorList>
            <person name="Guo G."/>
            <person name="Cheng L."/>
            <person name="Zhang W."/>
        </authorList>
    </citation>
    <scope>NUCLEOTIDE SEQUENCE [LARGE SCALE GENOMIC DNA]</scope>
    <source>
        <strain evidence="1 2">FJ1804</strain>
    </source>
</reference>